<dbReference type="AlphaFoldDB" id="A0ABD0LDV2"/>
<gene>
    <name evidence="1" type="ORF">BaRGS_00011447</name>
</gene>
<organism evidence="1 2">
    <name type="scientific">Batillaria attramentaria</name>
    <dbReference type="NCBI Taxonomy" id="370345"/>
    <lineage>
        <taxon>Eukaryota</taxon>
        <taxon>Metazoa</taxon>
        <taxon>Spiralia</taxon>
        <taxon>Lophotrochozoa</taxon>
        <taxon>Mollusca</taxon>
        <taxon>Gastropoda</taxon>
        <taxon>Caenogastropoda</taxon>
        <taxon>Sorbeoconcha</taxon>
        <taxon>Cerithioidea</taxon>
        <taxon>Batillariidae</taxon>
        <taxon>Batillaria</taxon>
    </lineage>
</organism>
<evidence type="ECO:0000313" key="2">
    <source>
        <dbReference type="Proteomes" id="UP001519460"/>
    </source>
</evidence>
<name>A0ABD0LDV2_9CAEN</name>
<proteinExistence type="predicted"/>
<sequence>MRRSKAREKSDFHGRDLYDKPDFPLSSFQVLIVSRCSGSSCIHPGGRYSGVGVSVLCLSCPAQSLVLLVPSQCLFSLCSVARESLFCFKISLVVMTCYTACF</sequence>
<dbReference type="EMBL" id="JACVVK020000059">
    <property type="protein sequence ID" value="KAK7497403.1"/>
    <property type="molecule type" value="Genomic_DNA"/>
</dbReference>
<evidence type="ECO:0000313" key="1">
    <source>
        <dbReference type="EMBL" id="KAK7497403.1"/>
    </source>
</evidence>
<reference evidence="1 2" key="1">
    <citation type="journal article" date="2023" name="Sci. Data">
        <title>Genome assembly of the Korean intertidal mud-creeper Batillaria attramentaria.</title>
        <authorList>
            <person name="Patra A.K."/>
            <person name="Ho P.T."/>
            <person name="Jun S."/>
            <person name="Lee S.J."/>
            <person name="Kim Y."/>
            <person name="Won Y.J."/>
        </authorList>
    </citation>
    <scope>NUCLEOTIDE SEQUENCE [LARGE SCALE GENOMIC DNA]</scope>
    <source>
        <strain evidence="1">Wonlab-2016</strain>
    </source>
</reference>
<protein>
    <submittedName>
        <fullName evidence="1">Uncharacterized protein</fullName>
    </submittedName>
</protein>
<comment type="caution">
    <text evidence="1">The sequence shown here is derived from an EMBL/GenBank/DDBJ whole genome shotgun (WGS) entry which is preliminary data.</text>
</comment>
<dbReference type="Proteomes" id="UP001519460">
    <property type="component" value="Unassembled WGS sequence"/>
</dbReference>
<keyword evidence="2" id="KW-1185">Reference proteome</keyword>
<accession>A0ABD0LDV2</accession>